<dbReference type="PANTHER" id="PTHR37610">
    <property type="entry name" value="CCHC-TYPE DOMAIN-CONTAINING PROTEIN"/>
    <property type="match status" value="1"/>
</dbReference>
<evidence type="ECO:0000313" key="3">
    <source>
        <dbReference type="Proteomes" id="UP000734854"/>
    </source>
</evidence>
<reference evidence="2 3" key="1">
    <citation type="submission" date="2020-08" db="EMBL/GenBank/DDBJ databases">
        <title>Plant Genome Project.</title>
        <authorList>
            <person name="Zhang R.-G."/>
        </authorList>
    </citation>
    <scope>NUCLEOTIDE SEQUENCE [LARGE SCALE GENOMIC DNA]</scope>
    <source>
        <tissue evidence="2">Rhizome</tissue>
    </source>
</reference>
<evidence type="ECO:0000256" key="1">
    <source>
        <dbReference type="SAM" id="MobiDB-lite"/>
    </source>
</evidence>
<sequence length="284" mass="32330">MFVVGRGRNDYLTGAVVEPIVGDPKIRNWRTENNLAMSWLMSSIIMEIGENFLLYSLAKEIWDAASEIFSTNDNTMELFHIESSLQDLCQADQSVIAFFSTLTRPWQQLDHFESHEWKCTNNAAYFKQIIETKWIFKFLMGLDKFLDEVCGQILSMKPLPNFERKIVKSQVTTNTTFMEQGATTDDSLGSKSTPDEKGIRNQWKKKLKKLHKYSEEKIEVSPPLKKLWRFSGANFSAISCAPTTPLVDGEIWRRGCASGVTESFAGDRSIALQQTREEDDAGVT</sequence>
<protein>
    <submittedName>
        <fullName evidence="2">Uncharacterized protein</fullName>
    </submittedName>
</protein>
<organism evidence="2 3">
    <name type="scientific">Zingiber officinale</name>
    <name type="common">Ginger</name>
    <name type="synonym">Amomum zingiber</name>
    <dbReference type="NCBI Taxonomy" id="94328"/>
    <lineage>
        <taxon>Eukaryota</taxon>
        <taxon>Viridiplantae</taxon>
        <taxon>Streptophyta</taxon>
        <taxon>Embryophyta</taxon>
        <taxon>Tracheophyta</taxon>
        <taxon>Spermatophyta</taxon>
        <taxon>Magnoliopsida</taxon>
        <taxon>Liliopsida</taxon>
        <taxon>Zingiberales</taxon>
        <taxon>Zingiberaceae</taxon>
        <taxon>Zingiber</taxon>
    </lineage>
</organism>
<dbReference type="AlphaFoldDB" id="A0A8J5KHG2"/>
<dbReference type="PANTHER" id="PTHR37610:SF47">
    <property type="entry name" value="RETROTRANSPOSON COPIA-LIKE N-TERMINAL DOMAIN-CONTAINING PROTEIN"/>
    <property type="match status" value="1"/>
</dbReference>
<dbReference type="EMBL" id="JACMSC010000014">
    <property type="protein sequence ID" value="KAG6490275.1"/>
    <property type="molecule type" value="Genomic_DNA"/>
</dbReference>
<keyword evidence="3" id="KW-1185">Reference proteome</keyword>
<dbReference type="Proteomes" id="UP000734854">
    <property type="component" value="Unassembled WGS sequence"/>
</dbReference>
<accession>A0A8J5KHG2</accession>
<gene>
    <name evidence="2" type="ORF">ZIOFF_051564</name>
</gene>
<feature type="compositionally biased region" description="Polar residues" evidence="1">
    <location>
        <begin position="178"/>
        <end position="192"/>
    </location>
</feature>
<comment type="caution">
    <text evidence="2">The sequence shown here is derived from an EMBL/GenBank/DDBJ whole genome shotgun (WGS) entry which is preliminary data.</text>
</comment>
<proteinExistence type="predicted"/>
<evidence type="ECO:0000313" key="2">
    <source>
        <dbReference type="EMBL" id="KAG6490275.1"/>
    </source>
</evidence>
<feature type="region of interest" description="Disordered" evidence="1">
    <location>
        <begin position="178"/>
        <end position="197"/>
    </location>
</feature>
<name>A0A8J5KHG2_ZINOF</name>